<evidence type="ECO:0000256" key="2">
    <source>
        <dbReference type="SAM" id="SignalP"/>
    </source>
</evidence>
<feature type="region of interest" description="Disordered" evidence="1">
    <location>
        <begin position="27"/>
        <end position="63"/>
    </location>
</feature>
<dbReference type="InterPro" id="IPR011042">
    <property type="entry name" value="6-blade_b-propeller_TolB-like"/>
</dbReference>
<keyword evidence="2" id="KW-0732">Signal</keyword>
<dbReference type="EMBL" id="CP002536">
    <property type="protein sequence ID" value="ADY25198.1"/>
    <property type="molecule type" value="Genomic_DNA"/>
</dbReference>
<dbReference type="RefSeq" id="WP_013613807.1">
    <property type="nucleotide sequence ID" value="NC_015161.1"/>
</dbReference>
<organism evidence="4 5">
    <name type="scientific">Deinococcus proteolyticus (strain ATCC 35074 / DSM 20540 / JCM 6276 / NBRC 101906 / NCIMB 13154 / VKM Ac-1939 / CCM 2703 / MRP)</name>
    <dbReference type="NCBI Taxonomy" id="693977"/>
    <lineage>
        <taxon>Bacteria</taxon>
        <taxon>Thermotogati</taxon>
        <taxon>Deinococcota</taxon>
        <taxon>Deinococci</taxon>
        <taxon>Deinococcales</taxon>
        <taxon>Deinococcaceae</taxon>
        <taxon>Deinococcus</taxon>
    </lineage>
</organism>
<dbReference type="PANTHER" id="PTHR33546:SF1">
    <property type="entry name" value="LARGE, MULTIFUNCTIONAL SECRETED PROTEIN"/>
    <property type="match status" value="1"/>
</dbReference>
<dbReference type="InterPro" id="IPR011041">
    <property type="entry name" value="Quinoprot_gluc/sorb_DH_b-prop"/>
</dbReference>
<feature type="signal peptide" evidence="2">
    <location>
        <begin position="1"/>
        <end position="22"/>
    </location>
</feature>
<dbReference type="Gene3D" id="2.120.10.30">
    <property type="entry name" value="TolB, C-terminal domain"/>
    <property type="match status" value="1"/>
</dbReference>
<dbReference type="SUPFAM" id="SSF50952">
    <property type="entry name" value="Soluble quinoprotein glucose dehydrogenase"/>
    <property type="match status" value="1"/>
</dbReference>
<evidence type="ECO:0000313" key="4">
    <source>
        <dbReference type="EMBL" id="ADY25198.1"/>
    </source>
</evidence>
<evidence type="ECO:0000256" key="1">
    <source>
        <dbReference type="SAM" id="MobiDB-lite"/>
    </source>
</evidence>
<feature type="chain" id="PRO_5003259434" evidence="2">
    <location>
        <begin position="23"/>
        <end position="421"/>
    </location>
</feature>
<keyword evidence="5" id="KW-1185">Reference proteome</keyword>
<feature type="domain" description="Pyrroloquinoline quinone-dependent pyranose dehydrogenase beta-propeller" evidence="3">
    <location>
        <begin position="78"/>
        <end position="413"/>
    </location>
</feature>
<dbReference type="STRING" id="693977.Deipr_0019"/>
<dbReference type="eggNOG" id="COG2133">
    <property type="taxonomic scope" value="Bacteria"/>
</dbReference>
<accession>F0RIT9</accession>
<dbReference type="PROSITE" id="PS51257">
    <property type="entry name" value="PROKAR_LIPOPROTEIN"/>
    <property type="match status" value="1"/>
</dbReference>
<evidence type="ECO:0000313" key="5">
    <source>
        <dbReference type="Proteomes" id="UP000007718"/>
    </source>
</evidence>
<dbReference type="Proteomes" id="UP000007718">
    <property type="component" value="Chromosome"/>
</dbReference>
<name>F0RIT9_DEIPM</name>
<evidence type="ECO:0000259" key="3">
    <source>
        <dbReference type="Pfam" id="PF22807"/>
    </source>
</evidence>
<dbReference type="KEGG" id="dpt:Deipr_0019"/>
<gene>
    <name evidence="4" type="ordered locus">Deipr_0019</name>
</gene>
<protein>
    <submittedName>
        <fullName evidence="4">NHL repeat-containing protein</fullName>
    </submittedName>
</protein>
<dbReference type="InterPro" id="IPR054539">
    <property type="entry name" value="Beta-prop_PDH"/>
</dbReference>
<dbReference type="Pfam" id="PF22807">
    <property type="entry name" value="TrAA12"/>
    <property type="match status" value="1"/>
</dbReference>
<reference evidence="4 5" key="2">
    <citation type="journal article" date="2012" name="Stand. Genomic Sci.">
        <title>Complete genome sequence of the orange-red pigmented, radioresistant Deinococcus proteolyticus type strain (MRP(T)).</title>
        <authorList>
            <person name="Copeland A."/>
            <person name="Zeytun A."/>
            <person name="Yassawong M."/>
            <person name="Nolan M."/>
            <person name="Lucas S."/>
            <person name="Hammon N."/>
            <person name="Deshpande S."/>
            <person name="Cheng J.F."/>
            <person name="Han C."/>
            <person name="Tapia R."/>
            <person name="Goodwin L.A."/>
            <person name="Pitluck S."/>
            <person name="Mavromatis K."/>
            <person name="Liolios K."/>
            <person name="Pagani I."/>
            <person name="Ivanova N."/>
            <person name="Mikhailova N."/>
            <person name="Pati A."/>
            <person name="Chen A."/>
            <person name="Palaniappan K."/>
            <person name="Land M."/>
            <person name="Hauser L."/>
            <person name="Jeffries C.D."/>
            <person name="Brambilla E.M."/>
            <person name="Rohde M."/>
            <person name="Sikorski J."/>
            <person name="Pukall R."/>
            <person name="Goker M."/>
            <person name="Detter J.C."/>
            <person name="Woyke T."/>
            <person name="Bristow J."/>
            <person name="Eisen J.A."/>
            <person name="Markowitz V."/>
            <person name="Hugenholtz P."/>
            <person name="Kyrpides N.C."/>
            <person name="Klenk H.P."/>
            <person name="Lapidus A."/>
        </authorList>
    </citation>
    <scope>NUCLEOTIDE SEQUENCE [LARGE SCALE GENOMIC DNA]</scope>
    <source>
        <strain evidence="5">ATCC 35074 / DSM 20540 / JCM 6276 / NBRC 101906 / NCIMB 13154 / VKM Ac-1939 / CCM 2703 / MRP</strain>
    </source>
</reference>
<sequence length="421" mass="44547">MSRQIMLTCLLAVTACAWPAQQAAQNTGQATPEARLQTQQAEPRPTPAAPAAATQTASAAASAAAQPLPPLPAGFAPTAPQGFQVTLYADGFRKPRLLALAPGGDVFLSDPDAGKVYVLPDRNGDGAADSTLTFASGLNKPHGLAFYGPYLYIANTDGVVRVPYQPGQTQAQGQPEKIVDLPPEGGHWTRTIEFSPEGQLFVSVGSTCNVCEEKDERHAAVWVYGADGKNGRPYATGLRNAVGLEWHDGALWATNNGRDQLGDDLPPEGFYRLKDGGFYGWPYCYTVGAGQPQVWDRDFGRRDAAVCQSAVPAFALTTAHSAPLGLGFYTGTAFPAKYRGLMFAGLHGSWNRSEKSGYKVVTVNPETGEVQDFLTGFLGPDGQTVEGRPVDVAAAQDGALLVTDDGAGKVWRVAWEGGSSQ</sequence>
<dbReference type="AlphaFoldDB" id="F0RIT9"/>
<reference evidence="5" key="1">
    <citation type="submission" date="2011-02" db="EMBL/GenBank/DDBJ databases">
        <title>The complete sequence of chromosome of Deinococcus proteolyticus DSM 20540.</title>
        <authorList>
            <consortium name="US DOE Joint Genome Institute (JGI-PGF)"/>
            <person name="Lucas S."/>
            <person name="Copeland A."/>
            <person name="Lapidus A."/>
            <person name="Bruce D."/>
            <person name="Goodwin L."/>
            <person name="Pitluck S."/>
            <person name="Kyrpides N."/>
            <person name="Mavromatis K."/>
            <person name="Pagani I."/>
            <person name="Ivanova N."/>
            <person name="Ovchinnikova G."/>
            <person name="Zeytun A."/>
            <person name="Detter J.C."/>
            <person name="Han C."/>
            <person name="Land M."/>
            <person name="Hauser L."/>
            <person name="Markowitz V."/>
            <person name="Cheng J.-F."/>
            <person name="Hugenholtz P."/>
            <person name="Woyke T."/>
            <person name="Wu D."/>
            <person name="Pukall R."/>
            <person name="Steenblock K."/>
            <person name="Brambilla E."/>
            <person name="Klenk H.-P."/>
            <person name="Eisen J.A."/>
        </authorList>
    </citation>
    <scope>NUCLEOTIDE SEQUENCE [LARGE SCALE GENOMIC DNA]</scope>
    <source>
        <strain evidence="5">ATCC 35074 / DSM 20540 / JCM 6276 / NBRC 101906 / NCIMB 13154 / VKM Ac-1939 / CCM 2703 / MRP</strain>
    </source>
</reference>
<proteinExistence type="predicted"/>
<dbReference type="HOGENOM" id="CLU_024435_3_1_0"/>
<dbReference type="PANTHER" id="PTHR33546">
    <property type="entry name" value="LARGE, MULTIFUNCTIONAL SECRETED PROTEIN-RELATED"/>
    <property type="match status" value="1"/>
</dbReference>